<comment type="caution">
    <text evidence="2">The sequence shown here is derived from an EMBL/GenBank/DDBJ whole genome shotgun (WGS) entry which is preliminary data.</text>
</comment>
<reference evidence="2" key="1">
    <citation type="submission" date="2021-06" db="EMBL/GenBank/DDBJ databases">
        <title>Comparative genomics, transcriptomics and evolutionary studies reveal genomic signatures of adaptation to plant cell wall in hemibiotrophic fungi.</title>
        <authorList>
            <consortium name="DOE Joint Genome Institute"/>
            <person name="Baroncelli R."/>
            <person name="Diaz J.F."/>
            <person name="Benocci T."/>
            <person name="Peng M."/>
            <person name="Battaglia E."/>
            <person name="Haridas S."/>
            <person name="Andreopoulos W."/>
            <person name="Labutti K."/>
            <person name="Pangilinan J."/>
            <person name="Floch G.L."/>
            <person name="Makela M.R."/>
            <person name="Henrissat B."/>
            <person name="Grigoriev I.V."/>
            <person name="Crouch J.A."/>
            <person name="De Vries R.P."/>
            <person name="Sukno S.A."/>
            <person name="Thon M.R."/>
        </authorList>
    </citation>
    <scope>NUCLEOTIDE SEQUENCE</scope>
    <source>
        <strain evidence="2">CBS 125086</strain>
    </source>
</reference>
<feature type="region of interest" description="Disordered" evidence="1">
    <location>
        <begin position="66"/>
        <end position="89"/>
    </location>
</feature>
<dbReference type="RefSeq" id="XP_060420473.1">
    <property type="nucleotide sequence ID" value="XM_060552113.1"/>
</dbReference>
<keyword evidence="3" id="KW-1185">Reference proteome</keyword>
<protein>
    <submittedName>
        <fullName evidence="2">Uncharacterized protein</fullName>
    </submittedName>
</protein>
<sequence>MRSCSFAVCRVGLGSVMCMCVPRKTGHMTVIFLHPFFVHSSANRRSRPIFPAFCSDRKDRYLHQRARGYGRPSPGQAGPGPVKQAKGGVKCKIGHSGRKKIEENNHEMRQGICSKCLRR</sequence>
<dbReference type="AlphaFoldDB" id="A0AAD8QCE9"/>
<proteinExistence type="predicted"/>
<evidence type="ECO:0000313" key="2">
    <source>
        <dbReference type="EMBL" id="KAK1599977.1"/>
    </source>
</evidence>
<name>A0AAD8QCE9_9PEZI</name>
<evidence type="ECO:0000256" key="1">
    <source>
        <dbReference type="SAM" id="MobiDB-lite"/>
    </source>
</evidence>
<dbReference type="EMBL" id="JAHLJV010000001">
    <property type="protein sequence ID" value="KAK1599977.1"/>
    <property type="molecule type" value="Genomic_DNA"/>
</dbReference>
<gene>
    <name evidence="2" type="ORF">LY79DRAFT_2806</name>
</gene>
<evidence type="ECO:0000313" key="3">
    <source>
        <dbReference type="Proteomes" id="UP001230504"/>
    </source>
</evidence>
<dbReference type="Proteomes" id="UP001230504">
    <property type="component" value="Unassembled WGS sequence"/>
</dbReference>
<organism evidence="2 3">
    <name type="scientific">Colletotrichum navitas</name>
    <dbReference type="NCBI Taxonomy" id="681940"/>
    <lineage>
        <taxon>Eukaryota</taxon>
        <taxon>Fungi</taxon>
        <taxon>Dikarya</taxon>
        <taxon>Ascomycota</taxon>
        <taxon>Pezizomycotina</taxon>
        <taxon>Sordariomycetes</taxon>
        <taxon>Hypocreomycetidae</taxon>
        <taxon>Glomerellales</taxon>
        <taxon>Glomerellaceae</taxon>
        <taxon>Colletotrichum</taxon>
        <taxon>Colletotrichum graminicola species complex</taxon>
    </lineage>
</organism>
<dbReference type="GeneID" id="85436353"/>
<accession>A0AAD8QCE9</accession>